<dbReference type="Pfam" id="PF14301">
    <property type="entry name" value="DUF4376"/>
    <property type="match status" value="1"/>
</dbReference>
<protein>
    <recommendedName>
        <fullName evidence="1">DUF4376 domain-containing protein</fullName>
    </recommendedName>
</protein>
<gene>
    <name evidence="2" type="ORF">NCTC1659_01621</name>
</gene>
<evidence type="ECO:0000313" key="2">
    <source>
        <dbReference type="EMBL" id="STO60334.1"/>
    </source>
</evidence>
<dbReference type="RefSeq" id="WP_078218288.1">
    <property type="nucleotide sequence ID" value="NZ_MUXZ01000011.1"/>
</dbReference>
<feature type="domain" description="DUF4376" evidence="1">
    <location>
        <begin position="80"/>
        <end position="186"/>
    </location>
</feature>
<name>A0A377HV72_9PAST</name>
<dbReference type="AlphaFoldDB" id="A0A377HV72"/>
<sequence length="197" mass="23344">MYVYFLKADLNQYQIFPMPENLDNFVAIELENENELNNKQLIKYQSQYILVDKQPSELHIWDGSKWILDDAKQNQIKTDQQAQVWELIKQKRYENGLGGVYIARVGKWFQTGEEEKTKYLGLDKVIDKLKEIDWKCADNSFIKMNRTLLDEIFLQMVVTENADHINAEKHRMAMMSVENPLEYDYSSGWAEIYEEGK</sequence>
<evidence type="ECO:0000259" key="1">
    <source>
        <dbReference type="Pfam" id="PF14301"/>
    </source>
</evidence>
<evidence type="ECO:0000313" key="3">
    <source>
        <dbReference type="Proteomes" id="UP000254329"/>
    </source>
</evidence>
<dbReference type="STRING" id="733.B0186_04990"/>
<organism evidence="2 3">
    <name type="scientific">Canicola haemoglobinophilus</name>
    <dbReference type="NCBI Taxonomy" id="733"/>
    <lineage>
        <taxon>Bacteria</taxon>
        <taxon>Pseudomonadati</taxon>
        <taxon>Pseudomonadota</taxon>
        <taxon>Gammaproteobacteria</taxon>
        <taxon>Pasteurellales</taxon>
        <taxon>Pasteurellaceae</taxon>
        <taxon>Canicola</taxon>
    </lineage>
</organism>
<proteinExistence type="predicted"/>
<accession>A0A377HV72</accession>
<dbReference type="Proteomes" id="UP000254329">
    <property type="component" value="Unassembled WGS sequence"/>
</dbReference>
<keyword evidence="3" id="KW-1185">Reference proteome</keyword>
<reference evidence="2 3" key="1">
    <citation type="submission" date="2018-06" db="EMBL/GenBank/DDBJ databases">
        <authorList>
            <consortium name="Pathogen Informatics"/>
            <person name="Doyle S."/>
        </authorList>
    </citation>
    <scope>NUCLEOTIDE SEQUENCE [LARGE SCALE GENOMIC DNA]</scope>
    <source>
        <strain evidence="2 3">NCTC1659</strain>
    </source>
</reference>
<dbReference type="EMBL" id="UGHF01000001">
    <property type="protein sequence ID" value="STO60334.1"/>
    <property type="molecule type" value="Genomic_DNA"/>
</dbReference>
<dbReference type="InterPro" id="IPR025484">
    <property type="entry name" value="DUF4376"/>
</dbReference>